<accession>A0A059XYE8</accession>
<evidence type="ECO:0000313" key="4">
    <source>
        <dbReference type="Proteomes" id="UP000027059"/>
    </source>
</evidence>
<protein>
    <submittedName>
        <fullName evidence="3">Uncharacterized protein</fullName>
    </submittedName>
</protein>
<organism evidence="3 4">
    <name type="scientific">Leptospirillum ferriphilum YSK</name>
    <dbReference type="NCBI Taxonomy" id="1441628"/>
    <lineage>
        <taxon>Bacteria</taxon>
        <taxon>Pseudomonadati</taxon>
        <taxon>Nitrospirota</taxon>
        <taxon>Nitrospiria</taxon>
        <taxon>Nitrospirales</taxon>
        <taxon>Nitrospiraceae</taxon>
        <taxon>Leptospirillum</taxon>
    </lineage>
</organism>
<evidence type="ECO:0000313" key="3">
    <source>
        <dbReference type="EMBL" id="AIA31938.1"/>
    </source>
</evidence>
<keyword evidence="4" id="KW-1185">Reference proteome</keyword>
<gene>
    <name evidence="3" type="ORF">Y981_10630</name>
</gene>
<feature type="compositionally biased region" description="Basic and acidic residues" evidence="1">
    <location>
        <begin position="17"/>
        <end position="31"/>
    </location>
</feature>
<dbReference type="KEGG" id="lfp:Y981_10630"/>
<keyword evidence="2" id="KW-1133">Transmembrane helix</keyword>
<keyword evidence="2" id="KW-0472">Membrane</keyword>
<reference evidence="3 4" key="2">
    <citation type="journal article" date="2015" name="Biomed. Res. Int.">
        <title>Effects of Arsenite Resistance on the Growth and Functional Gene Expression of Leptospirillum ferriphilum and Acidithiobacillus thiooxidans in Pure Culture and Coculture.</title>
        <authorList>
            <person name="Jiang H."/>
            <person name="Liang Y."/>
            <person name="Yin H."/>
            <person name="Xiao Y."/>
            <person name="Guo X."/>
            <person name="Xu Y."/>
            <person name="Hu Q."/>
            <person name="Liu H."/>
            <person name="Liu X."/>
        </authorList>
    </citation>
    <scope>NUCLEOTIDE SEQUENCE [LARGE SCALE GENOMIC DNA]</scope>
    <source>
        <strain evidence="3 4">YSK</strain>
    </source>
</reference>
<dbReference type="EMBL" id="CP007243">
    <property type="protein sequence ID" value="AIA31938.1"/>
    <property type="molecule type" value="Genomic_DNA"/>
</dbReference>
<proteinExistence type="predicted"/>
<feature type="transmembrane region" description="Helical" evidence="2">
    <location>
        <begin position="51"/>
        <end position="72"/>
    </location>
</feature>
<dbReference type="OrthoDB" id="9874719at2"/>
<dbReference type="AlphaFoldDB" id="A0A059XYE8"/>
<dbReference type="Proteomes" id="UP000027059">
    <property type="component" value="Chromosome"/>
</dbReference>
<name>A0A059XYE8_9BACT</name>
<evidence type="ECO:0000256" key="2">
    <source>
        <dbReference type="SAM" id="Phobius"/>
    </source>
</evidence>
<feature type="region of interest" description="Disordered" evidence="1">
    <location>
        <begin position="1"/>
        <end position="31"/>
    </location>
</feature>
<keyword evidence="2" id="KW-0812">Transmembrane</keyword>
<evidence type="ECO:0000256" key="1">
    <source>
        <dbReference type="SAM" id="MobiDB-lite"/>
    </source>
</evidence>
<sequence>MIDPKKREGSGVFGRMMDSDSDRKGFRSGGERGLKMYVRRSESGGMSLRQVMVAVSLFVAIVFPFTGVLGWAGNHRDMGQMELSKPPLPVSRVGGASVWGSAPSCSPVSNLATCEAGMVQESSSR</sequence>
<reference evidence="4" key="1">
    <citation type="submission" date="2014-02" db="EMBL/GenBank/DDBJ databases">
        <title>Complete genome sequence and comparative genomic analysis of the nitrogen-fixing bacterium Leptospirillum ferriphilum YSK.</title>
        <authorList>
            <person name="Guo X."/>
            <person name="Yin H."/>
            <person name="Liang Y."/>
            <person name="Hu Q."/>
            <person name="Ma L."/>
            <person name="Xiao Y."/>
            <person name="Zhang X."/>
            <person name="Qiu G."/>
            <person name="Liu X."/>
        </authorList>
    </citation>
    <scope>NUCLEOTIDE SEQUENCE [LARGE SCALE GENOMIC DNA]</scope>
    <source>
        <strain evidence="4">YSK</strain>
    </source>
</reference>
<dbReference type="HOGENOM" id="CLU_1989882_0_0_0"/>